<evidence type="ECO:0000313" key="2">
    <source>
        <dbReference type="Proteomes" id="UP000586722"/>
    </source>
</evidence>
<keyword evidence="2" id="KW-1185">Reference proteome</keyword>
<dbReference type="AlphaFoldDB" id="A0A7X5F633"/>
<dbReference type="PANTHER" id="PTHR31157">
    <property type="entry name" value="SCP DOMAIN-CONTAINING PROTEIN"/>
    <property type="match status" value="1"/>
</dbReference>
<dbReference type="Proteomes" id="UP000586722">
    <property type="component" value="Unassembled WGS sequence"/>
</dbReference>
<dbReference type="Gene3D" id="3.40.33.10">
    <property type="entry name" value="CAP"/>
    <property type="match status" value="1"/>
</dbReference>
<protein>
    <submittedName>
        <fullName evidence="1">CAP domain-containing protein</fullName>
    </submittedName>
</protein>
<dbReference type="PANTHER" id="PTHR31157:SF1">
    <property type="entry name" value="SCP DOMAIN-CONTAINING PROTEIN"/>
    <property type="match status" value="1"/>
</dbReference>
<dbReference type="EMBL" id="JAABLQ010000004">
    <property type="protein sequence ID" value="NBN80405.1"/>
    <property type="molecule type" value="Genomic_DNA"/>
</dbReference>
<accession>A0A7X5F633</accession>
<name>A0A7X5F633_9HYPH</name>
<comment type="caution">
    <text evidence="1">The sequence shown here is derived from an EMBL/GenBank/DDBJ whole genome shotgun (WGS) entry which is preliminary data.</text>
</comment>
<dbReference type="Pfam" id="PF00188">
    <property type="entry name" value="CAP"/>
    <property type="match status" value="1"/>
</dbReference>
<dbReference type="CDD" id="cd05379">
    <property type="entry name" value="CAP_bacterial"/>
    <property type="match status" value="1"/>
</dbReference>
<sequence length="163" mass="17957">MLGVALATVAGCQSDKPVELPPFYRDLARVNATVDAQSALQMINQYRQNNGLRPLTLDPTLMSIAQSQARTIASADNIRASLEPQNQLKTRLDAIGETKTYAVENVSAGYRTLAEAFSGWRESQSHNRVMLDAQSTRMGIATHYAPNSKYKVFWSLVLASQPQ</sequence>
<organism evidence="1 2">
    <name type="scientific">Pannonibacter tanglangensis</name>
    <dbReference type="NCBI Taxonomy" id="2750084"/>
    <lineage>
        <taxon>Bacteria</taxon>
        <taxon>Pseudomonadati</taxon>
        <taxon>Pseudomonadota</taxon>
        <taxon>Alphaproteobacteria</taxon>
        <taxon>Hyphomicrobiales</taxon>
        <taxon>Stappiaceae</taxon>
        <taxon>Pannonibacter</taxon>
    </lineage>
</organism>
<proteinExistence type="predicted"/>
<gene>
    <name evidence="1" type="ORF">GWI72_19175</name>
</gene>
<dbReference type="InterPro" id="IPR035940">
    <property type="entry name" value="CAP_sf"/>
</dbReference>
<dbReference type="InterPro" id="IPR014044">
    <property type="entry name" value="CAP_dom"/>
</dbReference>
<dbReference type="SUPFAM" id="SSF55797">
    <property type="entry name" value="PR-1-like"/>
    <property type="match status" value="1"/>
</dbReference>
<reference evidence="2" key="1">
    <citation type="submission" date="2020-01" db="EMBL/GenBank/DDBJ databases">
        <authorList>
            <person name="Fang Y."/>
            <person name="Sun R."/>
            <person name="Nie L."/>
            <person name="He J."/>
            <person name="Hao L."/>
            <person name="Wang L."/>
            <person name="Su S."/>
            <person name="Lv E."/>
            <person name="Zhang Z."/>
            <person name="Xie R."/>
            <person name="Liu H."/>
        </authorList>
    </citation>
    <scope>NUCLEOTIDE SEQUENCE [LARGE SCALE GENOMIC DNA]</scope>
    <source>
        <strain evidence="2">XCT-53</strain>
    </source>
</reference>
<evidence type="ECO:0000313" key="1">
    <source>
        <dbReference type="EMBL" id="NBN80405.1"/>
    </source>
</evidence>